<organism evidence="3 4">
    <name type="scientific">Arsenophonus nasoniae</name>
    <name type="common">son-killer infecting Nasonia vitripennis</name>
    <dbReference type="NCBI Taxonomy" id="638"/>
    <lineage>
        <taxon>Bacteria</taxon>
        <taxon>Pseudomonadati</taxon>
        <taxon>Pseudomonadota</taxon>
        <taxon>Gammaproteobacteria</taxon>
        <taxon>Enterobacterales</taxon>
        <taxon>Morganellaceae</taxon>
        <taxon>Arsenophonus</taxon>
    </lineage>
</organism>
<accession>A0ABY8NU47</accession>
<reference evidence="3" key="1">
    <citation type="submission" date="2023-04" db="EMBL/GenBank/DDBJ databases">
        <title>Genome dynamics across the evolutionary transition to endosymbiosis.</title>
        <authorList>
            <person name="Siozios S."/>
            <person name="Nadal-Jimenez P."/>
            <person name="Azagi T."/>
            <person name="Sprong H."/>
            <person name="Frost C.L."/>
            <person name="Parratt S.R."/>
            <person name="Taylor G."/>
            <person name="Brettell L."/>
            <person name="Lew K.C."/>
            <person name="Croft L."/>
            <person name="King K.C."/>
            <person name="Brockhurst M.A."/>
            <person name="Hypsa V."/>
            <person name="Novakova E."/>
            <person name="Darby A.C."/>
            <person name="Hurst G.D.D."/>
        </authorList>
    </citation>
    <scope>NUCLEOTIDE SEQUENCE</scope>
    <source>
        <strain evidence="3">ANv_CAN</strain>
    </source>
</reference>
<keyword evidence="2" id="KW-1133">Transmembrane helix</keyword>
<dbReference type="RefSeq" id="WP_280632455.1">
    <property type="nucleotide sequence ID" value="NZ_CP123523.1"/>
</dbReference>
<sequence length="107" mass="12481">MEKFDTLQASEKLQDTGLTSQQVKAISLLVRKSHEVADIRELKHDISDIRTEIAEVRKDIAKIDKRLDFLETRFYKLEQKCNLILWFLLAGILCLLFKEIMPKLFGS</sequence>
<evidence type="ECO:0000313" key="4">
    <source>
        <dbReference type="Proteomes" id="UP001177592"/>
    </source>
</evidence>
<keyword evidence="2" id="KW-0472">Membrane</keyword>
<keyword evidence="1" id="KW-0175">Coiled coil</keyword>
<evidence type="ECO:0000256" key="2">
    <source>
        <dbReference type="SAM" id="Phobius"/>
    </source>
</evidence>
<dbReference type="Proteomes" id="UP001177592">
    <property type="component" value="Chromosome"/>
</dbReference>
<protein>
    <recommendedName>
        <fullName evidence="5">DUF1640 domain-containing protein</fullName>
    </recommendedName>
</protein>
<dbReference type="EMBL" id="CP123523">
    <property type="protein sequence ID" value="WGM07567.1"/>
    <property type="molecule type" value="Genomic_DNA"/>
</dbReference>
<feature type="coiled-coil region" evidence="1">
    <location>
        <begin position="39"/>
        <end position="80"/>
    </location>
</feature>
<feature type="transmembrane region" description="Helical" evidence="2">
    <location>
        <begin position="83"/>
        <end position="101"/>
    </location>
</feature>
<gene>
    <name evidence="3" type="ORF">QE258_10175</name>
</gene>
<evidence type="ECO:0000313" key="3">
    <source>
        <dbReference type="EMBL" id="WGM07567.1"/>
    </source>
</evidence>
<dbReference type="Gene3D" id="1.20.5.170">
    <property type="match status" value="1"/>
</dbReference>
<evidence type="ECO:0008006" key="5">
    <source>
        <dbReference type="Google" id="ProtNLM"/>
    </source>
</evidence>
<keyword evidence="2" id="KW-0812">Transmembrane</keyword>
<evidence type="ECO:0000256" key="1">
    <source>
        <dbReference type="SAM" id="Coils"/>
    </source>
</evidence>
<keyword evidence="4" id="KW-1185">Reference proteome</keyword>
<proteinExistence type="predicted"/>
<name>A0ABY8NU47_9GAMM</name>